<reference evidence="1 2" key="1">
    <citation type="journal article" date="2012" name="Stand. Genomic Sci.">
        <title>Genome sequence of the orange-pigmented seawater bacterium Owenweeksia hongkongensis type strain (UST20020801(T)).</title>
        <authorList>
            <person name="Riedel T."/>
            <person name="Held B."/>
            <person name="Nolan M."/>
            <person name="Lucas S."/>
            <person name="Lapidus A."/>
            <person name="Tice H."/>
            <person name="Del Rio T.G."/>
            <person name="Cheng J.F."/>
            <person name="Han C."/>
            <person name="Tapia R."/>
            <person name="Goodwin L.A."/>
            <person name="Pitluck S."/>
            <person name="Liolios K."/>
            <person name="Mavromatis K."/>
            <person name="Pagani I."/>
            <person name="Ivanova N."/>
            <person name="Mikhailova N."/>
            <person name="Pati A."/>
            <person name="Chen A."/>
            <person name="Palaniappan K."/>
            <person name="Rohde M."/>
            <person name="Tindall B.J."/>
            <person name="Detter J.C."/>
            <person name="Goker M."/>
            <person name="Woyke T."/>
            <person name="Bristow J."/>
            <person name="Eisen J.A."/>
            <person name="Markowitz V."/>
            <person name="Hugenholtz P."/>
            <person name="Klenk H.P."/>
            <person name="Kyrpides N.C."/>
        </authorList>
    </citation>
    <scope>NUCLEOTIDE SEQUENCE</scope>
    <source>
        <strain evidence="2">DSM 17368 / JCM 12287 / NRRL B-23963</strain>
    </source>
</reference>
<name>G8R6Q2_OWEHD</name>
<accession>G8R6Q2</accession>
<dbReference type="InterPro" id="IPR046037">
    <property type="entry name" value="DUF5995"/>
</dbReference>
<dbReference type="Pfam" id="PF19458">
    <property type="entry name" value="DUF5995"/>
    <property type="match status" value="1"/>
</dbReference>
<proteinExistence type="predicted"/>
<dbReference type="PATRIC" id="fig|926562.3.peg.178"/>
<dbReference type="EMBL" id="CP003156">
    <property type="protein sequence ID" value="AEV31195.1"/>
    <property type="molecule type" value="Genomic_DNA"/>
</dbReference>
<sequence>MTSPYSSIDEVLAELDSIIDDALSQNSYLALFAYVYRRTTAQIKAEIEAGNFEDPKRMETFDINFASLYINAYRNYFSETPVTKCWQVSFDARNDKITILQHILLGMNAHINLDLAIAASSVMRGQDIAPLERDFNTVNEVLGSLVDELQGKLGKVSFLMFLVDFIGREHDENIINFGMLQARGQSWKITTEFWELDGDDLKAKQDEVDYTVSCIAQHIRQPKTYIARGIFKLVKRFEEKDLSKIIEVMRS</sequence>
<gene>
    <name evidence="1" type="ordered locus">Oweho_0173</name>
</gene>
<protein>
    <submittedName>
        <fullName evidence="1">Uncharacterized protein</fullName>
    </submittedName>
</protein>
<organism evidence="1 2">
    <name type="scientific">Owenweeksia hongkongensis (strain DSM 17368 / CIP 108786 / JCM 12287 / NRRL B-23963 / UST20020801)</name>
    <dbReference type="NCBI Taxonomy" id="926562"/>
    <lineage>
        <taxon>Bacteria</taxon>
        <taxon>Pseudomonadati</taxon>
        <taxon>Bacteroidota</taxon>
        <taxon>Flavobacteriia</taxon>
        <taxon>Flavobacteriales</taxon>
        <taxon>Owenweeksiaceae</taxon>
        <taxon>Owenweeksia</taxon>
    </lineage>
</organism>
<dbReference type="KEGG" id="oho:Oweho_0173"/>
<dbReference type="STRING" id="926562.Oweho_0173"/>
<keyword evidence="2" id="KW-1185">Reference proteome</keyword>
<dbReference type="eggNOG" id="ENOG502Z9YG">
    <property type="taxonomic scope" value="Bacteria"/>
</dbReference>
<dbReference type="AlphaFoldDB" id="G8R6Q2"/>
<evidence type="ECO:0000313" key="1">
    <source>
        <dbReference type="EMBL" id="AEV31195.1"/>
    </source>
</evidence>
<dbReference type="HOGENOM" id="CLU_080120_0_0_10"/>
<evidence type="ECO:0000313" key="2">
    <source>
        <dbReference type="Proteomes" id="UP000005631"/>
    </source>
</evidence>
<dbReference type="Proteomes" id="UP000005631">
    <property type="component" value="Chromosome"/>
</dbReference>